<protein>
    <submittedName>
        <fullName evidence="8">Glycosyltransferase family 4 protein</fullName>
    </submittedName>
</protein>
<feature type="transmembrane region" description="Helical" evidence="7">
    <location>
        <begin position="6"/>
        <end position="26"/>
    </location>
</feature>
<name>A0ABV4BDX3_9GAMM</name>
<evidence type="ECO:0000256" key="4">
    <source>
        <dbReference type="ARBA" id="ARBA00022692"/>
    </source>
</evidence>
<feature type="transmembrane region" description="Helical" evidence="7">
    <location>
        <begin position="134"/>
        <end position="152"/>
    </location>
</feature>
<keyword evidence="9" id="KW-1185">Reference proteome</keyword>
<feature type="transmembrane region" description="Helical" evidence="7">
    <location>
        <begin position="240"/>
        <end position="261"/>
    </location>
</feature>
<keyword evidence="3" id="KW-0808">Transferase</keyword>
<feature type="transmembrane region" description="Helical" evidence="7">
    <location>
        <begin position="294"/>
        <end position="313"/>
    </location>
</feature>
<dbReference type="PANTHER" id="PTHR22926">
    <property type="entry name" value="PHOSPHO-N-ACETYLMURAMOYL-PENTAPEPTIDE-TRANSFERASE"/>
    <property type="match status" value="1"/>
</dbReference>
<evidence type="ECO:0000313" key="8">
    <source>
        <dbReference type="EMBL" id="MEY6432710.1"/>
    </source>
</evidence>
<evidence type="ECO:0000256" key="6">
    <source>
        <dbReference type="ARBA" id="ARBA00023136"/>
    </source>
</evidence>
<feature type="transmembrane region" description="Helical" evidence="7">
    <location>
        <begin position="53"/>
        <end position="73"/>
    </location>
</feature>
<dbReference type="Pfam" id="PF00953">
    <property type="entry name" value="Glycos_transf_4"/>
    <property type="match status" value="1"/>
</dbReference>
<keyword evidence="4 7" id="KW-0812">Transmembrane</keyword>
<feature type="transmembrane region" description="Helical" evidence="7">
    <location>
        <begin position="213"/>
        <end position="234"/>
    </location>
</feature>
<keyword evidence="2" id="KW-1003">Cell membrane</keyword>
<dbReference type="CDD" id="cd06854">
    <property type="entry name" value="GT_WbpL_WbcO_like"/>
    <property type="match status" value="1"/>
</dbReference>
<comment type="caution">
    <text evidence="8">The sequence shown here is derived from an EMBL/GenBank/DDBJ whole genome shotgun (WGS) entry which is preliminary data.</text>
</comment>
<feature type="transmembrane region" description="Helical" evidence="7">
    <location>
        <begin position="164"/>
        <end position="182"/>
    </location>
</feature>
<organism evidence="8 9">
    <name type="scientific">Thioalkalicoccus limnaeus</name>
    <dbReference type="NCBI Taxonomy" id="120681"/>
    <lineage>
        <taxon>Bacteria</taxon>
        <taxon>Pseudomonadati</taxon>
        <taxon>Pseudomonadota</taxon>
        <taxon>Gammaproteobacteria</taxon>
        <taxon>Chromatiales</taxon>
        <taxon>Chromatiaceae</taxon>
        <taxon>Thioalkalicoccus</taxon>
    </lineage>
</organism>
<dbReference type="RefSeq" id="WP_369667096.1">
    <property type="nucleotide sequence ID" value="NZ_JBDKXB010000011.1"/>
</dbReference>
<feature type="transmembrane region" description="Helical" evidence="7">
    <location>
        <begin position="188"/>
        <end position="206"/>
    </location>
</feature>
<dbReference type="InterPro" id="IPR000715">
    <property type="entry name" value="Glycosyl_transferase_4"/>
</dbReference>
<sequence length="346" mass="36914">MLDDASVVVGAAATAFALAAAGSYAMSRGRIPWLQMLDQPNTRSLHLHPVPRGGGLAILVAVAIALLFAAPVLGARAELLWIAASVLPVAIVSLFDDRGHVRPPVRLMIHVFSAVVLLVGGIGWWQILWPGGHWLPPAPLAMLLTVLFVVWMTNLYNFMDGLDGLAGGMATVGFGVLAALGWQGGDPLFAAVAATIAAAAAGFLTQNLPRARLFMGDVGSSSLGFLAAALALWGSGSGLFPLWVAWLAFAPFIVDATWTLLRRLVAGEPVWQAHRSHHYQRLVGAGWSHRQTLIWAYLLFAATGASAWMAPAMVPSEQWFLLAAWAAILVLIHLKIGLLERKHDRG</sequence>
<evidence type="ECO:0000313" key="9">
    <source>
        <dbReference type="Proteomes" id="UP001564408"/>
    </source>
</evidence>
<evidence type="ECO:0000256" key="7">
    <source>
        <dbReference type="SAM" id="Phobius"/>
    </source>
</evidence>
<accession>A0ABV4BDX3</accession>
<evidence type="ECO:0000256" key="1">
    <source>
        <dbReference type="ARBA" id="ARBA00004651"/>
    </source>
</evidence>
<evidence type="ECO:0000256" key="5">
    <source>
        <dbReference type="ARBA" id="ARBA00022989"/>
    </source>
</evidence>
<gene>
    <name evidence="8" type="ORF">ABC977_09865</name>
</gene>
<proteinExistence type="predicted"/>
<keyword evidence="5 7" id="KW-1133">Transmembrane helix</keyword>
<evidence type="ECO:0000256" key="2">
    <source>
        <dbReference type="ARBA" id="ARBA00022475"/>
    </source>
</evidence>
<reference evidence="8 9" key="1">
    <citation type="submission" date="2024-05" db="EMBL/GenBank/DDBJ databases">
        <title>Genome Sequence and Characterization of the New Strain Purple Sulfur Bacterium of Genus Thioalkalicoccus.</title>
        <authorList>
            <person name="Bryantseva I.A."/>
            <person name="Kyndt J.A."/>
            <person name="Imhoff J.F."/>
        </authorList>
    </citation>
    <scope>NUCLEOTIDE SEQUENCE [LARGE SCALE GENOMIC DNA]</scope>
    <source>
        <strain evidence="8 9">Um2</strain>
    </source>
</reference>
<feature type="transmembrane region" description="Helical" evidence="7">
    <location>
        <begin position="319"/>
        <end position="338"/>
    </location>
</feature>
<keyword evidence="6 7" id="KW-0472">Membrane</keyword>
<dbReference type="PANTHER" id="PTHR22926:SF3">
    <property type="entry name" value="UNDECAPRENYL-PHOSPHATE ALPHA-N-ACETYLGLUCOSAMINYL 1-PHOSPHATE TRANSFERASE"/>
    <property type="match status" value="1"/>
</dbReference>
<dbReference type="EMBL" id="JBDKXB010000011">
    <property type="protein sequence ID" value="MEY6432710.1"/>
    <property type="molecule type" value="Genomic_DNA"/>
</dbReference>
<feature type="transmembrane region" description="Helical" evidence="7">
    <location>
        <begin position="79"/>
        <end position="95"/>
    </location>
</feature>
<dbReference type="Proteomes" id="UP001564408">
    <property type="component" value="Unassembled WGS sequence"/>
</dbReference>
<evidence type="ECO:0000256" key="3">
    <source>
        <dbReference type="ARBA" id="ARBA00022679"/>
    </source>
</evidence>
<comment type="subcellular location">
    <subcellularLocation>
        <location evidence="1">Cell membrane</location>
        <topology evidence="1">Multi-pass membrane protein</topology>
    </subcellularLocation>
</comment>
<feature type="transmembrane region" description="Helical" evidence="7">
    <location>
        <begin position="107"/>
        <end position="128"/>
    </location>
</feature>